<dbReference type="Gene3D" id="3.90.550.10">
    <property type="entry name" value="Spore Coat Polysaccharide Biosynthesis Protein SpsA, Chain A"/>
    <property type="match status" value="1"/>
</dbReference>
<dbReference type="InterPro" id="IPR001173">
    <property type="entry name" value="Glyco_trans_2-like"/>
</dbReference>
<evidence type="ECO:0000256" key="6">
    <source>
        <dbReference type="ARBA" id="ARBA00023136"/>
    </source>
</evidence>
<keyword evidence="4 7" id="KW-0812">Transmembrane</keyword>
<dbReference type="InterPro" id="IPR050256">
    <property type="entry name" value="Glycosyltransferase_2"/>
</dbReference>
<keyword evidence="5 7" id="KW-1133">Transmembrane helix</keyword>
<evidence type="ECO:0000256" key="4">
    <source>
        <dbReference type="ARBA" id="ARBA00022692"/>
    </source>
</evidence>
<feature type="transmembrane region" description="Helical" evidence="7">
    <location>
        <begin position="242"/>
        <end position="265"/>
    </location>
</feature>
<gene>
    <name evidence="9" type="primary">ykoT</name>
    <name evidence="9" type="ORF">KL86DES1_21556</name>
</gene>
<dbReference type="PANTHER" id="PTHR48090">
    <property type="entry name" value="UNDECAPRENYL-PHOSPHATE 4-DEOXY-4-FORMAMIDO-L-ARABINOSE TRANSFERASE-RELATED"/>
    <property type="match status" value="1"/>
</dbReference>
<evidence type="ECO:0000256" key="5">
    <source>
        <dbReference type="ARBA" id="ARBA00022989"/>
    </source>
</evidence>
<evidence type="ECO:0000256" key="7">
    <source>
        <dbReference type="SAM" id="Phobius"/>
    </source>
</evidence>
<keyword evidence="6 7" id="KW-0472">Membrane</keyword>
<dbReference type="PANTHER" id="PTHR48090:SF1">
    <property type="entry name" value="PROPHAGE BACTOPRENOL GLUCOSYL TRANSFERASE HOMOLOG"/>
    <property type="match status" value="1"/>
</dbReference>
<dbReference type="GO" id="GO:0016757">
    <property type="term" value="F:glycosyltransferase activity"/>
    <property type="evidence" value="ECO:0007669"/>
    <property type="project" value="UniProtKB-KW"/>
</dbReference>
<dbReference type="AlphaFoldDB" id="A0A212L906"/>
<dbReference type="CDD" id="cd04187">
    <property type="entry name" value="DPM1_like_bac"/>
    <property type="match status" value="1"/>
</dbReference>
<evidence type="ECO:0000256" key="2">
    <source>
        <dbReference type="ARBA" id="ARBA00022676"/>
    </source>
</evidence>
<dbReference type="InterPro" id="IPR029044">
    <property type="entry name" value="Nucleotide-diphossugar_trans"/>
</dbReference>
<comment type="subcellular location">
    <subcellularLocation>
        <location evidence="1">Membrane</location>
        <topology evidence="1">Multi-pass membrane protein</topology>
    </subcellularLocation>
</comment>
<dbReference type="SUPFAM" id="SSF53448">
    <property type="entry name" value="Nucleotide-diphospho-sugar transferases"/>
    <property type="match status" value="1"/>
</dbReference>
<protein>
    <submittedName>
        <fullName evidence="9">Uncharacterized glycosyltransferase YkoT</fullName>
        <ecNumber evidence="9">2.4.-.-</ecNumber>
    </submittedName>
</protein>
<dbReference type="GO" id="GO:0005886">
    <property type="term" value="C:plasma membrane"/>
    <property type="evidence" value="ECO:0007669"/>
    <property type="project" value="TreeGrafter"/>
</dbReference>
<keyword evidence="3 9" id="KW-0808">Transferase</keyword>
<feature type="domain" description="Glycosyltransferase 2-like" evidence="8">
    <location>
        <begin position="11"/>
        <end position="175"/>
    </location>
</feature>
<dbReference type="RefSeq" id="WP_179980874.1">
    <property type="nucleotide sequence ID" value="NZ_LT608333.1"/>
</dbReference>
<evidence type="ECO:0000256" key="1">
    <source>
        <dbReference type="ARBA" id="ARBA00004141"/>
    </source>
</evidence>
<proteinExistence type="predicted"/>
<evidence type="ECO:0000256" key="3">
    <source>
        <dbReference type="ARBA" id="ARBA00022679"/>
    </source>
</evidence>
<organism evidence="9">
    <name type="scientific">uncultured Desulfovibrio sp</name>
    <dbReference type="NCBI Taxonomy" id="167968"/>
    <lineage>
        <taxon>Bacteria</taxon>
        <taxon>Pseudomonadati</taxon>
        <taxon>Thermodesulfobacteriota</taxon>
        <taxon>Desulfovibrionia</taxon>
        <taxon>Desulfovibrionales</taxon>
        <taxon>Desulfovibrionaceae</taxon>
        <taxon>Desulfovibrio</taxon>
        <taxon>environmental samples</taxon>
    </lineage>
</organism>
<evidence type="ECO:0000259" key="8">
    <source>
        <dbReference type="Pfam" id="PF00535"/>
    </source>
</evidence>
<reference evidence="9" key="1">
    <citation type="submission" date="2016-08" db="EMBL/GenBank/DDBJ databases">
        <authorList>
            <person name="Seilhamer J.J."/>
        </authorList>
    </citation>
    <scope>NUCLEOTIDE SEQUENCE</scope>
    <source>
        <strain evidence="9">86-1</strain>
    </source>
</reference>
<accession>A0A212L906</accession>
<evidence type="ECO:0000313" key="9">
    <source>
        <dbReference type="EMBL" id="SCM73839.1"/>
    </source>
</evidence>
<dbReference type="EC" id="2.4.-.-" evidence="9"/>
<keyword evidence="2 9" id="KW-0328">Glycosyltransferase</keyword>
<dbReference type="EMBL" id="FMJC01000002">
    <property type="protein sequence ID" value="SCM73839.1"/>
    <property type="molecule type" value="Genomic_DNA"/>
</dbReference>
<sequence>MNRPGIPLLALIVPCYNEEEILPKTMDALSSVLTECKAKGLIQDESYVLYVNDGSADGTWRLLEERHAADPFCRAISFAGNAGHQNAVWAGMITARDWGVDCIISLDADLQDDIAAIPRMLEQYANGSDIVYGVRCDRSTDTAFKRRTARMFYGFMRWLKVPLIPDHADYRLVSRPVLEILDNIREQGLFLRGLFPSLGFSHSEVHYERRERTAGESKYPFWKMVSFAWKGITSCSAAPLRLAGFMSFILMIAALAYTCVSLFKYAMGETIQGWTSMIIVVLLLGSVQLFCLALMGEYIAKMFAEVKNRPRYIVEKKLWAGPSTRTSLPKGDGPGQDA</sequence>
<feature type="transmembrane region" description="Helical" evidence="7">
    <location>
        <begin position="277"/>
        <end position="300"/>
    </location>
</feature>
<dbReference type="Pfam" id="PF00535">
    <property type="entry name" value="Glycos_transf_2"/>
    <property type="match status" value="1"/>
</dbReference>
<name>A0A212L906_9BACT</name>